<name>A0A5P1F1R3_ASPOF</name>
<dbReference type="AlphaFoldDB" id="A0A5P1F1R3"/>
<accession>A0A5P1F1R3</accession>
<dbReference type="GO" id="GO:0004354">
    <property type="term" value="F:glutamate dehydrogenase (NADP+) activity"/>
    <property type="evidence" value="ECO:0007669"/>
    <property type="project" value="TreeGrafter"/>
</dbReference>
<dbReference type="GO" id="GO:0005829">
    <property type="term" value="C:cytosol"/>
    <property type="evidence" value="ECO:0007669"/>
    <property type="project" value="TreeGrafter"/>
</dbReference>
<feature type="compositionally biased region" description="Pro residues" evidence="1">
    <location>
        <begin position="78"/>
        <end position="89"/>
    </location>
</feature>
<reference evidence="3" key="1">
    <citation type="journal article" date="2017" name="Nat. Commun.">
        <title>The asparagus genome sheds light on the origin and evolution of a young Y chromosome.</title>
        <authorList>
            <person name="Harkess A."/>
            <person name="Zhou J."/>
            <person name="Xu C."/>
            <person name="Bowers J.E."/>
            <person name="Van der Hulst R."/>
            <person name="Ayyampalayam S."/>
            <person name="Mercati F."/>
            <person name="Riccardi P."/>
            <person name="McKain M.R."/>
            <person name="Kakrana A."/>
            <person name="Tang H."/>
            <person name="Ray J."/>
            <person name="Groenendijk J."/>
            <person name="Arikit S."/>
            <person name="Mathioni S.M."/>
            <person name="Nakano M."/>
            <person name="Shan H."/>
            <person name="Telgmann-Rauber A."/>
            <person name="Kanno A."/>
            <person name="Yue Z."/>
            <person name="Chen H."/>
            <person name="Li W."/>
            <person name="Chen Y."/>
            <person name="Xu X."/>
            <person name="Zhang Y."/>
            <person name="Luo S."/>
            <person name="Chen H."/>
            <person name="Gao J."/>
            <person name="Mao Z."/>
            <person name="Pires J.C."/>
            <person name="Luo M."/>
            <person name="Kudrna D."/>
            <person name="Wing R.A."/>
            <person name="Meyers B.C."/>
            <person name="Yi K."/>
            <person name="Kong H."/>
            <person name="Lavrijsen P."/>
            <person name="Sunseri F."/>
            <person name="Falavigna A."/>
            <person name="Ye Y."/>
            <person name="Leebens-Mack J.H."/>
            <person name="Chen G."/>
        </authorList>
    </citation>
    <scope>NUCLEOTIDE SEQUENCE [LARGE SCALE GENOMIC DNA]</scope>
    <source>
        <strain evidence="3">cv. DH0086</strain>
    </source>
</reference>
<dbReference type="PANTHER" id="PTHR43571:SF1">
    <property type="entry name" value="NADP-SPECIFIC GLUTAMATE DEHYDROGENASE 1-RELATED"/>
    <property type="match status" value="1"/>
</dbReference>
<proteinExistence type="predicted"/>
<dbReference type="EMBL" id="CM007385">
    <property type="protein sequence ID" value="ONK70370.1"/>
    <property type="molecule type" value="Genomic_DNA"/>
</dbReference>
<gene>
    <name evidence="2" type="ORF">A4U43_C05F33020</name>
</gene>
<evidence type="ECO:0000313" key="3">
    <source>
        <dbReference type="Proteomes" id="UP000243459"/>
    </source>
</evidence>
<dbReference type="GO" id="GO:0006537">
    <property type="term" value="P:glutamate biosynthetic process"/>
    <property type="evidence" value="ECO:0007669"/>
    <property type="project" value="TreeGrafter"/>
</dbReference>
<dbReference type="Proteomes" id="UP000243459">
    <property type="component" value="Chromosome 5"/>
</dbReference>
<feature type="region of interest" description="Disordered" evidence="1">
    <location>
        <begin position="71"/>
        <end position="142"/>
    </location>
</feature>
<protein>
    <submittedName>
        <fullName evidence="2">Uncharacterized protein</fullName>
    </submittedName>
</protein>
<feature type="compositionally biased region" description="Gly residues" evidence="1">
    <location>
        <begin position="131"/>
        <end position="141"/>
    </location>
</feature>
<sequence length="156" mass="16228">MCVGPREMGYLFGHYRRLTGHFQGSFTGPKIFWSGSSLRTEATGYGLVFFARLAEMNKELKGLRRILNSTLAHTPHPSSLPPPRAPSPTSPASSVNKQRTAAVGVGEDLLGDGGVDGDDGGDGAHGEGEELGGFVGAGESGKGAVWLATGEGDERA</sequence>
<dbReference type="Gramene" id="ONK70370">
    <property type="protein sequence ID" value="ONK70370"/>
    <property type="gene ID" value="A4U43_C05F33020"/>
</dbReference>
<dbReference type="PANTHER" id="PTHR43571">
    <property type="entry name" value="NADP-SPECIFIC GLUTAMATE DEHYDROGENASE 1-RELATED"/>
    <property type="match status" value="1"/>
</dbReference>
<keyword evidence="3" id="KW-1185">Reference proteome</keyword>
<evidence type="ECO:0000313" key="2">
    <source>
        <dbReference type="EMBL" id="ONK70370.1"/>
    </source>
</evidence>
<organism evidence="2 3">
    <name type="scientific">Asparagus officinalis</name>
    <name type="common">Garden asparagus</name>
    <dbReference type="NCBI Taxonomy" id="4686"/>
    <lineage>
        <taxon>Eukaryota</taxon>
        <taxon>Viridiplantae</taxon>
        <taxon>Streptophyta</taxon>
        <taxon>Embryophyta</taxon>
        <taxon>Tracheophyta</taxon>
        <taxon>Spermatophyta</taxon>
        <taxon>Magnoliopsida</taxon>
        <taxon>Liliopsida</taxon>
        <taxon>Asparagales</taxon>
        <taxon>Asparagaceae</taxon>
        <taxon>Asparagoideae</taxon>
        <taxon>Asparagus</taxon>
    </lineage>
</organism>
<dbReference type="InterPro" id="IPR050724">
    <property type="entry name" value="Glu_Leu_Phe_Val_DH"/>
</dbReference>
<evidence type="ECO:0000256" key="1">
    <source>
        <dbReference type="SAM" id="MobiDB-lite"/>
    </source>
</evidence>